<keyword evidence="7 10" id="KW-0472">Membrane</keyword>
<dbReference type="InterPro" id="IPR004117">
    <property type="entry name" value="7tm6_olfct_rcpt"/>
</dbReference>
<organism evidence="11 12">
    <name type="scientific">Spodoptera frugiperda</name>
    <name type="common">Fall armyworm</name>
    <dbReference type="NCBI Taxonomy" id="7108"/>
    <lineage>
        <taxon>Eukaryota</taxon>
        <taxon>Metazoa</taxon>
        <taxon>Ecdysozoa</taxon>
        <taxon>Arthropoda</taxon>
        <taxon>Hexapoda</taxon>
        <taxon>Insecta</taxon>
        <taxon>Pterygota</taxon>
        <taxon>Neoptera</taxon>
        <taxon>Endopterygota</taxon>
        <taxon>Lepidoptera</taxon>
        <taxon>Glossata</taxon>
        <taxon>Ditrysia</taxon>
        <taxon>Noctuoidea</taxon>
        <taxon>Noctuidae</taxon>
        <taxon>Amphipyrinae</taxon>
        <taxon>Spodoptera</taxon>
    </lineage>
</organism>
<feature type="transmembrane region" description="Helical" evidence="10">
    <location>
        <begin position="313"/>
        <end position="332"/>
    </location>
</feature>
<keyword evidence="3 10" id="KW-0716">Sensory transduction</keyword>
<dbReference type="PANTHER" id="PTHR21137">
    <property type="entry name" value="ODORANT RECEPTOR"/>
    <property type="match status" value="1"/>
</dbReference>
<keyword evidence="2" id="KW-1003">Cell membrane</keyword>
<evidence type="ECO:0000256" key="5">
    <source>
        <dbReference type="ARBA" id="ARBA00022725"/>
    </source>
</evidence>
<comment type="caution">
    <text evidence="10">Lacks conserved residue(s) required for the propagation of feature annotation.</text>
</comment>
<sequence>MEVLKDFPEDFAKALTTSFEMLKNFNVRYLEDHQPFTKKYWRFSYIFVTIFIHVFSLSIHMPELLTGDEMTQFAYLIPSILVTIHAILKSMVLIPMTRQISTFISELGSLWRVKFTEKQFEDKDAVLWRLDFINRASYWVSLSGSAQYLLSPLFETLFRRFILKQDCKLLLPFASDFPLDHTENWMFYILVYIFQLYSMFLLVSMYTGAALIMISSCALLGAEFLMLKDDLAHVKPFNNNGISNSDDVDEDDDNAVEFTIEEFVKRHQKLLRLSRQLDNVFNGMVFIDLLFVGITTCAFSFMGQFARGPGYMLVSYIGIASNMFTVLYLCYYGELLTSASSSIGDTAYENLWYEGCRRYKMAIFFIIKMSQKPCCLTSIRYAQVSMKMFTRVVSTTWSYFSLMNSLYSEESA</sequence>
<evidence type="ECO:0000256" key="8">
    <source>
        <dbReference type="ARBA" id="ARBA00023170"/>
    </source>
</evidence>
<dbReference type="PANTHER" id="PTHR21137:SF35">
    <property type="entry name" value="ODORANT RECEPTOR 19A-RELATED"/>
    <property type="match status" value="1"/>
</dbReference>
<keyword evidence="4 10" id="KW-0812">Transmembrane</keyword>
<evidence type="ECO:0000256" key="4">
    <source>
        <dbReference type="ARBA" id="ARBA00022692"/>
    </source>
</evidence>
<dbReference type="OrthoDB" id="6765072at2759"/>
<protein>
    <recommendedName>
        <fullName evidence="10">Odorant receptor</fullName>
    </recommendedName>
</protein>
<evidence type="ECO:0000256" key="6">
    <source>
        <dbReference type="ARBA" id="ARBA00022989"/>
    </source>
</evidence>
<evidence type="ECO:0000256" key="10">
    <source>
        <dbReference type="RuleBase" id="RU351113"/>
    </source>
</evidence>
<evidence type="ECO:0000256" key="1">
    <source>
        <dbReference type="ARBA" id="ARBA00004651"/>
    </source>
</evidence>
<keyword evidence="8 10" id="KW-0675">Receptor</keyword>
<dbReference type="Proteomes" id="UP000829999">
    <property type="component" value="Chromosome 6"/>
</dbReference>
<name>A0A9R0DMY9_SPOFR</name>
<evidence type="ECO:0000256" key="7">
    <source>
        <dbReference type="ARBA" id="ARBA00023136"/>
    </source>
</evidence>
<comment type="subcellular location">
    <subcellularLocation>
        <location evidence="1 10">Cell membrane</location>
        <topology evidence="1 10">Multi-pass membrane protein</topology>
    </subcellularLocation>
</comment>
<dbReference type="GO" id="GO:0007165">
    <property type="term" value="P:signal transduction"/>
    <property type="evidence" value="ECO:0007669"/>
    <property type="project" value="UniProtKB-KW"/>
</dbReference>
<feature type="transmembrane region" description="Helical" evidence="10">
    <location>
        <begin position="209"/>
        <end position="227"/>
    </location>
</feature>
<evidence type="ECO:0000256" key="2">
    <source>
        <dbReference type="ARBA" id="ARBA00022475"/>
    </source>
</evidence>
<dbReference type="GO" id="GO:0005886">
    <property type="term" value="C:plasma membrane"/>
    <property type="evidence" value="ECO:0007669"/>
    <property type="project" value="UniProtKB-SubCell"/>
</dbReference>
<comment type="similarity">
    <text evidence="10">Belongs to the insect chemoreceptor superfamily. Heteromeric odorant receptor channel (TC 1.A.69) family.</text>
</comment>
<keyword evidence="9 10" id="KW-0807">Transducer</keyword>
<dbReference type="GO" id="GO:0005549">
    <property type="term" value="F:odorant binding"/>
    <property type="evidence" value="ECO:0007669"/>
    <property type="project" value="InterPro"/>
</dbReference>
<feature type="transmembrane region" description="Helical" evidence="10">
    <location>
        <begin position="280"/>
        <end position="301"/>
    </location>
</feature>
<dbReference type="AlphaFoldDB" id="A0A9R0DMY9"/>
<keyword evidence="5 10" id="KW-0552">Olfaction</keyword>
<evidence type="ECO:0000313" key="11">
    <source>
        <dbReference type="Proteomes" id="UP000829999"/>
    </source>
</evidence>
<reference evidence="12" key="1">
    <citation type="submission" date="2025-08" db="UniProtKB">
        <authorList>
            <consortium name="RefSeq"/>
        </authorList>
    </citation>
    <scope>IDENTIFICATION</scope>
    <source>
        <tissue evidence="12">Whole larval tissue</tissue>
    </source>
</reference>
<evidence type="ECO:0000256" key="3">
    <source>
        <dbReference type="ARBA" id="ARBA00022606"/>
    </source>
</evidence>
<dbReference type="Pfam" id="PF02949">
    <property type="entry name" value="7tm_6"/>
    <property type="match status" value="1"/>
</dbReference>
<keyword evidence="6 10" id="KW-1133">Transmembrane helix</keyword>
<dbReference type="GeneID" id="118267894"/>
<feature type="transmembrane region" description="Helical" evidence="10">
    <location>
        <begin position="73"/>
        <end position="94"/>
    </location>
</feature>
<dbReference type="RefSeq" id="XP_050550029.1">
    <property type="nucleotide sequence ID" value="XM_050694072.1"/>
</dbReference>
<proteinExistence type="inferred from homology"/>
<dbReference type="SMR" id="A0A9R0DMY9"/>
<evidence type="ECO:0000313" key="12">
    <source>
        <dbReference type="RefSeq" id="XP_050550029.1"/>
    </source>
</evidence>
<gene>
    <name evidence="12" type="primary">LOC118267894</name>
</gene>
<accession>A0A9R0DMY9</accession>
<keyword evidence="11" id="KW-1185">Reference proteome</keyword>
<feature type="transmembrane region" description="Helical" evidence="10">
    <location>
        <begin position="43"/>
        <end position="61"/>
    </location>
</feature>
<evidence type="ECO:0000256" key="9">
    <source>
        <dbReference type="ARBA" id="ARBA00023224"/>
    </source>
</evidence>
<dbReference type="GO" id="GO:0004984">
    <property type="term" value="F:olfactory receptor activity"/>
    <property type="evidence" value="ECO:0007669"/>
    <property type="project" value="InterPro"/>
</dbReference>